<keyword evidence="1" id="KW-0805">Transcription regulation</keyword>
<evidence type="ECO:0000256" key="4">
    <source>
        <dbReference type="PROSITE-ProRule" id="PRU00335"/>
    </source>
</evidence>
<evidence type="ECO:0000313" key="8">
    <source>
        <dbReference type="Proteomes" id="UP000460435"/>
    </source>
</evidence>
<feature type="region of interest" description="Disordered" evidence="5">
    <location>
        <begin position="1"/>
        <end position="20"/>
    </location>
</feature>
<dbReference type="InterPro" id="IPR009057">
    <property type="entry name" value="Homeodomain-like_sf"/>
</dbReference>
<dbReference type="RefSeq" id="WP_162449523.1">
    <property type="nucleotide sequence ID" value="NZ_WLZY01000002.1"/>
</dbReference>
<dbReference type="GO" id="GO:0045892">
    <property type="term" value="P:negative regulation of DNA-templated transcription"/>
    <property type="evidence" value="ECO:0007669"/>
    <property type="project" value="InterPro"/>
</dbReference>
<dbReference type="Pfam" id="PF02909">
    <property type="entry name" value="TetR_C_1"/>
    <property type="match status" value="1"/>
</dbReference>
<dbReference type="InterPro" id="IPR001647">
    <property type="entry name" value="HTH_TetR"/>
</dbReference>
<evidence type="ECO:0000256" key="1">
    <source>
        <dbReference type="ARBA" id="ARBA00023015"/>
    </source>
</evidence>
<evidence type="ECO:0000256" key="5">
    <source>
        <dbReference type="SAM" id="MobiDB-lite"/>
    </source>
</evidence>
<dbReference type="SUPFAM" id="SSF48498">
    <property type="entry name" value="Tetracyclin repressor-like, C-terminal domain"/>
    <property type="match status" value="1"/>
</dbReference>
<comment type="caution">
    <text evidence="7">The sequence shown here is derived from an EMBL/GenBank/DDBJ whole genome shotgun (WGS) entry which is preliminary data.</text>
</comment>
<dbReference type="GO" id="GO:0000976">
    <property type="term" value="F:transcription cis-regulatory region binding"/>
    <property type="evidence" value="ECO:0007669"/>
    <property type="project" value="TreeGrafter"/>
</dbReference>
<keyword evidence="8" id="KW-1185">Reference proteome</keyword>
<evidence type="ECO:0000256" key="2">
    <source>
        <dbReference type="ARBA" id="ARBA00023125"/>
    </source>
</evidence>
<gene>
    <name evidence="7" type="ORF">F7O44_07005</name>
</gene>
<evidence type="ECO:0000259" key="6">
    <source>
        <dbReference type="PROSITE" id="PS50977"/>
    </source>
</evidence>
<proteinExistence type="predicted"/>
<name>A0A7K3M300_9ACTN</name>
<organism evidence="7 8">
    <name type="scientific">Phytoactinopolyspora mesophila</name>
    <dbReference type="NCBI Taxonomy" id="2650750"/>
    <lineage>
        <taxon>Bacteria</taxon>
        <taxon>Bacillati</taxon>
        <taxon>Actinomycetota</taxon>
        <taxon>Actinomycetes</taxon>
        <taxon>Jiangellales</taxon>
        <taxon>Jiangellaceae</taxon>
        <taxon>Phytoactinopolyspora</taxon>
    </lineage>
</organism>
<sequence length="261" mass="28537">MPEPEHAATGDGTVAGRGTQSVDPAGVLELLWGQSRSPKRGPKPALTLERITREAIGIADAEGLPAVSMQRVAEELGFTKMSLYRYVPGKAELIALMIDAALPPPEIDEADGWCARFRAWGLQLWNGLERHPWVLEVTTGRRPIGPNELAWLETGVAALSGVGLRGGEMLDAVVLMNGHIRSLAQQTIAAPVSRRIHSERDATDMMAMALREHGERYPAILAAMEPSAEATPDNALEFGIERILDGLETFVERRRHERAER</sequence>
<feature type="DNA-binding region" description="H-T-H motif" evidence="4">
    <location>
        <begin position="68"/>
        <end position="87"/>
    </location>
</feature>
<dbReference type="Gene3D" id="1.10.357.10">
    <property type="entry name" value="Tetracycline Repressor, domain 2"/>
    <property type="match status" value="1"/>
</dbReference>
<dbReference type="PROSITE" id="PS50977">
    <property type="entry name" value="HTH_TETR_2"/>
    <property type="match status" value="1"/>
</dbReference>
<dbReference type="Gene3D" id="1.10.10.60">
    <property type="entry name" value="Homeodomain-like"/>
    <property type="match status" value="1"/>
</dbReference>
<dbReference type="InterPro" id="IPR050109">
    <property type="entry name" value="HTH-type_TetR-like_transc_reg"/>
</dbReference>
<keyword evidence="3" id="KW-0804">Transcription</keyword>
<dbReference type="PANTHER" id="PTHR30055">
    <property type="entry name" value="HTH-TYPE TRANSCRIPTIONAL REGULATOR RUTR"/>
    <property type="match status" value="1"/>
</dbReference>
<dbReference type="GO" id="GO:0003700">
    <property type="term" value="F:DNA-binding transcription factor activity"/>
    <property type="evidence" value="ECO:0007669"/>
    <property type="project" value="TreeGrafter"/>
</dbReference>
<dbReference type="InterPro" id="IPR004111">
    <property type="entry name" value="Repressor_TetR_C"/>
</dbReference>
<dbReference type="InterPro" id="IPR036271">
    <property type="entry name" value="Tet_transcr_reg_TetR-rel_C_sf"/>
</dbReference>
<evidence type="ECO:0000313" key="7">
    <source>
        <dbReference type="EMBL" id="NDL56818.1"/>
    </source>
</evidence>
<accession>A0A7K3M300</accession>
<dbReference type="AlphaFoldDB" id="A0A7K3M300"/>
<protein>
    <submittedName>
        <fullName evidence="7">TetR family transcriptional regulator</fullName>
    </submittedName>
</protein>
<dbReference type="SUPFAM" id="SSF46689">
    <property type="entry name" value="Homeodomain-like"/>
    <property type="match status" value="1"/>
</dbReference>
<dbReference type="Proteomes" id="UP000460435">
    <property type="component" value="Unassembled WGS sequence"/>
</dbReference>
<feature type="domain" description="HTH tetR-type" evidence="6">
    <location>
        <begin position="45"/>
        <end position="105"/>
    </location>
</feature>
<dbReference type="EMBL" id="WLZY01000002">
    <property type="protein sequence ID" value="NDL56818.1"/>
    <property type="molecule type" value="Genomic_DNA"/>
</dbReference>
<dbReference type="PANTHER" id="PTHR30055:SF151">
    <property type="entry name" value="TRANSCRIPTIONAL REGULATORY PROTEIN"/>
    <property type="match status" value="1"/>
</dbReference>
<reference evidence="7 8" key="1">
    <citation type="submission" date="2019-11" db="EMBL/GenBank/DDBJ databases">
        <authorList>
            <person name="Li X.-J."/>
            <person name="Feng X.-M."/>
        </authorList>
    </citation>
    <scope>NUCLEOTIDE SEQUENCE [LARGE SCALE GENOMIC DNA]</scope>
    <source>
        <strain evidence="7 8">XMNu-373</strain>
    </source>
</reference>
<dbReference type="Pfam" id="PF00440">
    <property type="entry name" value="TetR_N"/>
    <property type="match status" value="1"/>
</dbReference>
<keyword evidence="2 4" id="KW-0238">DNA-binding</keyword>
<evidence type="ECO:0000256" key="3">
    <source>
        <dbReference type="ARBA" id="ARBA00023163"/>
    </source>
</evidence>